<evidence type="ECO:0000313" key="3">
    <source>
        <dbReference type="Proteomes" id="UP000733379"/>
    </source>
</evidence>
<dbReference type="SUPFAM" id="SSF53474">
    <property type="entry name" value="alpha/beta-Hydrolases"/>
    <property type="match status" value="1"/>
</dbReference>
<sequence>MPFAPVTLSNGESNVEYLVTGTGPAVVMVHGTFATNEGNYEPLIAELADRFTVIAPNYAGSGATTAPDRVNVDDLADQVLAAAAHAGAETFHLAGHSLGAVTAANLAARYPDRVDSLVLHAPWAATDERGRTQFDLWNSLLRTDKRLLAQLITLTALRPEVTSAWTAEEYAANIDYFTSIIEPAQSVQVAVDREVDIRALLPLITAPTLVLASGQDQIVPIADQREVAQAISGAEYREFDAGHGLPAEDGPGFVEAIAGFFDRQAARVAVS</sequence>
<dbReference type="InterPro" id="IPR029058">
    <property type="entry name" value="AB_hydrolase_fold"/>
</dbReference>
<evidence type="ECO:0000259" key="1">
    <source>
        <dbReference type="Pfam" id="PF00561"/>
    </source>
</evidence>
<dbReference type="PRINTS" id="PR00111">
    <property type="entry name" value="ABHYDROLASE"/>
</dbReference>
<dbReference type="RefSeq" id="WP_215915012.1">
    <property type="nucleotide sequence ID" value="NZ_JAHKNI010000001.1"/>
</dbReference>
<dbReference type="Pfam" id="PF00561">
    <property type="entry name" value="Abhydrolase_1"/>
    <property type="match status" value="1"/>
</dbReference>
<keyword evidence="2" id="KW-0378">Hydrolase</keyword>
<dbReference type="InterPro" id="IPR000073">
    <property type="entry name" value="AB_hydrolase_1"/>
</dbReference>
<dbReference type="GO" id="GO:0016787">
    <property type="term" value="F:hydrolase activity"/>
    <property type="evidence" value="ECO:0007669"/>
    <property type="project" value="UniProtKB-KW"/>
</dbReference>
<dbReference type="Proteomes" id="UP000733379">
    <property type="component" value="Unassembled WGS sequence"/>
</dbReference>
<keyword evidence="3" id="KW-1185">Reference proteome</keyword>
<organism evidence="2 3">
    <name type="scientific">Nocardia albiluteola</name>
    <dbReference type="NCBI Taxonomy" id="2842303"/>
    <lineage>
        <taxon>Bacteria</taxon>
        <taxon>Bacillati</taxon>
        <taxon>Actinomycetota</taxon>
        <taxon>Actinomycetes</taxon>
        <taxon>Mycobacteriales</taxon>
        <taxon>Nocardiaceae</taxon>
        <taxon>Nocardia</taxon>
    </lineage>
</organism>
<name>A0ABS6AQC7_9NOCA</name>
<reference evidence="2 3" key="1">
    <citation type="submission" date="2021-06" db="EMBL/GenBank/DDBJ databases">
        <title>Actinomycetes sequencing.</title>
        <authorList>
            <person name="Shan Q."/>
        </authorList>
    </citation>
    <scope>NUCLEOTIDE SEQUENCE [LARGE SCALE GENOMIC DNA]</scope>
    <source>
        <strain evidence="2 3">NEAU-G5</strain>
    </source>
</reference>
<comment type="caution">
    <text evidence="2">The sequence shown here is derived from an EMBL/GenBank/DDBJ whole genome shotgun (WGS) entry which is preliminary data.</text>
</comment>
<protein>
    <submittedName>
        <fullName evidence="2">Alpha/beta hydrolase</fullName>
    </submittedName>
</protein>
<evidence type="ECO:0000313" key="2">
    <source>
        <dbReference type="EMBL" id="MBU3060098.1"/>
    </source>
</evidence>
<feature type="domain" description="AB hydrolase-1" evidence="1">
    <location>
        <begin position="24"/>
        <end position="244"/>
    </location>
</feature>
<dbReference type="InterPro" id="IPR050266">
    <property type="entry name" value="AB_hydrolase_sf"/>
</dbReference>
<dbReference type="Gene3D" id="3.40.50.1820">
    <property type="entry name" value="alpha/beta hydrolase"/>
    <property type="match status" value="1"/>
</dbReference>
<proteinExistence type="predicted"/>
<gene>
    <name evidence="2" type="ORF">KO481_00960</name>
</gene>
<dbReference type="PANTHER" id="PTHR43798">
    <property type="entry name" value="MONOACYLGLYCEROL LIPASE"/>
    <property type="match status" value="1"/>
</dbReference>
<accession>A0ABS6AQC7</accession>
<dbReference type="EMBL" id="JAHKNI010000001">
    <property type="protein sequence ID" value="MBU3060098.1"/>
    <property type="molecule type" value="Genomic_DNA"/>
</dbReference>